<feature type="transmembrane region" description="Helical" evidence="5">
    <location>
        <begin position="80"/>
        <end position="99"/>
    </location>
</feature>
<proteinExistence type="predicted"/>
<dbReference type="GO" id="GO:0022857">
    <property type="term" value="F:transmembrane transporter activity"/>
    <property type="evidence" value="ECO:0007669"/>
    <property type="project" value="InterPro"/>
</dbReference>
<dbReference type="InterPro" id="IPR020846">
    <property type="entry name" value="MFS_dom"/>
</dbReference>
<dbReference type="PANTHER" id="PTHR42718">
    <property type="entry name" value="MAJOR FACILITATOR SUPERFAMILY MULTIDRUG TRANSPORTER MFSC"/>
    <property type="match status" value="1"/>
</dbReference>
<evidence type="ECO:0000256" key="4">
    <source>
        <dbReference type="ARBA" id="ARBA00023136"/>
    </source>
</evidence>
<evidence type="ECO:0000259" key="6">
    <source>
        <dbReference type="PROSITE" id="PS50850"/>
    </source>
</evidence>
<dbReference type="EMBL" id="JADBEM010000001">
    <property type="protein sequence ID" value="MBE1608423.1"/>
    <property type="molecule type" value="Genomic_DNA"/>
</dbReference>
<feature type="transmembrane region" description="Helical" evidence="5">
    <location>
        <begin position="226"/>
        <end position="247"/>
    </location>
</feature>
<dbReference type="Pfam" id="PF07690">
    <property type="entry name" value="MFS_1"/>
    <property type="match status" value="1"/>
</dbReference>
<feature type="transmembrane region" description="Helical" evidence="5">
    <location>
        <begin position="338"/>
        <end position="358"/>
    </location>
</feature>
<feature type="transmembrane region" description="Helical" evidence="5">
    <location>
        <begin position="307"/>
        <end position="326"/>
    </location>
</feature>
<evidence type="ECO:0000256" key="5">
    <source>
        <dbReference type="SAM" id="Phobius"/>
    </source>
</evidence>
<dbReference type="PROSITE" id="PS50850">
    <property type="entry name" value="MFS"/>
    <property type="match status" value="1"/>
</dbReference>
<evidence type="ECO:0000313" key="7">
    <source>
        <dbReference type="EMBL" id="MBE1608423.1"/>
    </source>
</evidence>
<gene>
    <name evidence="7" type="ORF">HEB94_005271</name>
</gene>
<dbReference type="InterPro" id="IPR011701">
    <property type="entry name" value="MFS"/>
</dbReference>
<feature type="domain" description="Major facilitator superfamily (MFS) profile" evidence="6">
    <location>
        <begin position="10"/>
        <end position="459"/>
    </location>
</feature>
<organism evidence="7 8">
    <name type="scientific">Actinopolymorpha pittospori</name>
    <dbReference type="NCBI Taxonomy" id="648752"/>
    <lineage>
        <taxon>Bacteria</taxon>
        <taxon>Bacillati</taxon>
        <taxon>Actinomycetota</taxon>
        <taxon>Actinomycetes</taxon>
        <taxon>Propionibacteriales</taxon>
        <taxon>Actinopolymorphaceae</taxon>
        <taxon>Actinopolymorpha</taxon>
    </lineage>
</organism>
<feature type="transmembrane region" description="Helical" evidence="5">
    <location>
        <begin position="436"/>
        <end position="454"/>
    </location>
</feature>
<accession>A0A927N009</accession>
<feature type="transmembrane region" description="Helical" evidence="5">
    <location>
        <begin position="48"/>
        <end position="68"/>
    </location>
</feature>
<comment type="subcellular location">
    <subcellularLocation>
        <location evidence="1">Cell membrane</location>
        <topology evidence="1">Multi-pass membrane protein</topology>
    </subcellularLocation>
</comment>
<evidence type="ECO:0000256" key="2">
    <source>
        <dbReference type="ARBA" id="ARBA00022692"/>
    </source>
</evidence>
<dbReference type="RefSeq" id="WP_192752201.1">
    <property type="nucleotide sequence ID" value="NZ_BAABJL010000134.1"/>
</dbReference>
<sequence length="463" mass="47233">MEPDSDTGSGPRVLAGVVVFVGLVVAVVGSLGAPLITVVAEHYGVSLVAAQWTLTIALLSGAIATPLLGRLGSGPRRRTVVLTTLAVVVAGSVLTVIPLPFTLLLIGRAAQGVGLGLTALMMATARDHLDEQRSARTIALLSVASTAGIGIGYPLAGLLTDLAGIRAAYALGLAVTAAALVAAILVLPPAPARPAGRVDTRGALLLTVALLALLIVISQADLWHHHTGLATATLLVSLLLLAAWTVLEARTDRPLVDVRLLRHPAVAAANLAMLTGGVGMYLLLSLITRYIQTPAAAGYGFELNTFQAGLVLVPFSLFGFTAGRLLPRLQGNLSARTLLAASATIVLAAFLLFALARGHLAEPVIAMGILGFGVGAFSAAMPAIIMTATPREETASAMSVNQVVRSVGFSIGSALGGLILAAHTTQVFPQEAGYTTAAWAGVATMTAALLIIAAQRRSDAPGR</sequence>
<feature type="transmembrane region" description="Helical" evidence="5">
    <location>
        <begin position="268"/>
        <end position="287"/>
    </location>
</feature>
<dbReference type="AlphaFoldDB" id="A0A927N009"/>
<protein>
    <submittedName>
        <fullName evidence="7">MFS family arabinose efflux permease</fullName>
    </submittedName>
</protein>
<dbReference type="Proteomes" id="UP000638648">
    <property type="component" value="Unassembled WGS sequence"/>
</dbReference>
<dbReference type="SUPFAM" id="SSF103473">
    <property type="entry name" value="MFS general substrate transporter"/>
    <property type="match status" value="1"/>
</dbReference>
<evidence type="ECO:0000256" key="1">
    <source>
        <dbReference type="ARBA" id="ARBA00004651"/>
    </source>
</evidence>
<feature type="transmembrane region" description="Helical" evidence="5">
    <location>
        <begin position="105"/>
        <end position="125"/>
    </location>
</feature>
<dbReference type="Gene3D" id="1.20.1250.20">
    <property type="entry name" value="MFS general substrate transporter like domains"/>
    <property type="match status" value="1"/>
</dbReference>
<dbReference type="GO" id="GO:0005886">
    <property type="term" value="C:plasma membrane"/>
    <property type="evidence" value="ECO:0007669"/>
    <property type="project" value="UniProtKB-SubCell"/>
</dbReference>
<feature type="transmembrane region" description="Helical" evidence="5">
    <location>
        <begin position="12"/>
        <end position="36"/>
    </location>
</feature>
<feature type="transmembrane region" description="Helical" evidence="5">
    <location>
        <begin position="168"/>
        <end position="190"/>
    </location>
</feature>
<feature type="transmembrane region" description="Helical" evidence="5">
    <location>
        <begin position="364"/>
        <end position="385"/>
    </location>
</feature>
<keyword evidence="4 5" id="KW-0472">Membrane</keyword>
<evidence type="ECO:0000313" key="8">
    <source>
        <dbReference type="Proteomes" id="UP000638648"/>
    </source>
</evidence>
<feature type="transmembrane region" description="Helical" evidence="5">
    <location>
        <begin position="406"/>
        <end position="424"/>
    </location>
</feature>
<dbReference type="PANTHER" id="PTHR42718:SF35">
    <property type="entry name" value="BLL0718 PROTEIN"/>
    <property type="match status" value="1"/>
</dbReference>
<evidence type="ECO:0000256" key="3">
    <source>
        <dbReference type="ARBA" id="ARBA00022989"/>
    </source>
</evidence>
<comment type="caution">
    <text evidence="7">The sequence shown here is derived from an EMBL/GenBank/DDBJ whole genome shotgun (WGS) entry which is preliminary data.</text>
</comment>
<name>A0A927N009_9ACTN</name>
<keyword evidence="2 5" id="KW-0812">Transmembrane</keyword>
<dbReference type="InterPro" id="IPR036259">
    <property type="entry name" value="MFS_trans_sf"/>
</dbReference>
<feature type="transmembrane region" description="Helical" evidence="5">
    <location>
        <begin position="202"/>
        <end position="220"/>
    </location>
</feature>
<keyword evidence="8" id="KW-1185">Reference proteome</keyword>
<keyword evidence="3 5" id="KW-1133">Transmembrane helix</keyword>
<reference evidence="7" key="1">
    <citation type="submission" date="2020-10" db="EMBL/GenBank/DDBJ databases">
        <title>Sequencing the genomes of 1000 actinobacteria strains.</title>
        <authorList>
            <person name="Klenk H.-P."/>
        </authorList>
    </citation>
    <scope>NUCLEOTIDE SEQUENCE</scope>
    <source>
        <strain evidence="7">DSM 45354</strain>
    </source>
</reference>
<feature type="transmembrane region" description="Helical" evidence="5">
    <location>
        <begin position="137"/>
        <end position="156"/>
    </location>
</feature>